<sequence>MPPTHLTPALRRQLSDEARKLLFRAHGSDILDLPTSLQNMRANLMIQTPRNGPLYVQLVASGLNYMYRYHLEAIGADILVLVRNGSATKWITYATGDHEALNVFLADFQLHDPQQLNEPVLKFLDIVAQLDVLDIIQVSSEAILQQSEPTRIYTATTPLQSYRFICDGATGCPISIDCISQQDENHIKIQVTYYNRLVSQVVIEAPLGILSDVERMMKVAMEAYSTWSYEAQIQMQNLIDEIDHDRDGFVGRYDLIEQLCRAKHSLEAARRTAKEMTRILGDNGNPSEEITYDSFLAFWMVMLADGSQMCDINDEIAMLKAFRQLFYGEQNIIRV</sequence>
<protein>
    <submittedName>
        <fullName evidence="2">Uncharacterized protein</fullName>
    </submittedName>
</protein>
<dbReference type="InterPro" id="IPR018247">
    <property type="entry name" value="EF_Hand_1_Ca_BS"/>
</dbReference>
<dbReference type="InterPro" id="IPR011992">
    <property type="entry name" value="EF-hand-dom_pair"/>
</dbReference>
<keyword evidence="3" id="KW-1185">Reference proteome</keyword>
<dbReference type="AlphaFoldDB" id="A0A1V9YZ47"/>
<reference evidence="2 3" key="1">
    <citation type="journal article" date="2014" name="Genome Biol. Evol.">
        <title>The secreted proteins of Achlya hypogyna and Thraustotheca clavata identify the ancestral oomycete secretome and reveal gene acquisitions by horizontal gene transfer.</title>
        <authorList>
            <person name="Misner I."/>
            <person name="Blouin N."/>
            <person name="Leonard G."/>
            <person name="Richards T.A."/>
            <person name="Lane C.E."/>
        </authorList>
    </citation>
    <scope>NUCLEOTIDE SEQUENCE [LARGE SCALE GENOMIC DNA]</scope>
    <source>
        <strain evidence="2 3">ATCC 34112</strain>
    </source>
</reference>
<evidence type="ECO:0000313" key="2">
    <source>
        <dbReference type="EMBL" id="OQR90810.1"/>
    </source>
</evidence>
<dbReference type="EMBL" id="JNBS01002489">
    <property type="protein sequence ID" value="OQR90810.1"/>
    <property type="molecule type" value="Genomic_DNA"/>
</dbReference>
<dbReference type="SUPFAM" id="SSF47473">
    <property type="entry name" value="EF-hand"/>
    <property type="match status" value="1"/>
</dbReference>
<organism evidence="2 3">
    <name type="scientific">Thraustotheca clavata</name>
    <dbReference type="NCBI Taxonomy" id="74557"/>
    <lineage>
        <taxon>Eukaryota</taxon>
        <taxon>Sar</taxon>
        <taxon>Stramenopiles</taxon>
        <taxon>Oomycota</taxon>
        <taxon>Saprolegniomycetes</taxon>
        <taxon>Saprolegniales</taxon>
        <taxon>Achlyaceae</taxon>
        <taxon>Thraustotheca</taxon>
    </lineage>
</organism>
<comment type="caution">
    <text evidence="2">The sequence shown here is derived from an EMBL/GenBank/DDBJ whole genome shotgun (WGS) entry which is preliminary data.</text>
</comment>
<gene>
    <name evidence="2" type="ORF">THRCLA_22509</name>
</gene>
<keyword evidence="1" id="KW-0106">Calcium</keyword>
<proteinExistence type="predicted"/>
<dbReference type="Proteomes" id="UP000243217">
    <property type="component" value="Unassembled WGS sequence"/>
</dbReference>
<evidence type="ECO:0000313" key="3">
    <source>
        <dbReference type="Proteomes" id="UP000243217"/>
    </source>
</evidence>
<dbReference type="OrthoDB" id="123108at2759"/>
<name>A0A1V9YZ47_9STRA</name>
<accession>A0A1V9YZ47</accession>
<evidence type="ECO:0000256" key="1">
    <source>
        <dbReference type="ARBA" id="ARBA00022837"/>
    </source>
</evidence>
<dbReference type="PROSITE" id="PS00018">
    <property type="entry name" value="EF_HAND_1"/>
    <property type="match status" value="1"/>
</dbReference>